<dbReference type="AlphaFoldDB" id="A0A365YBN5"/>
<feature type="transmembrane region" description="Helical" evidence="1">
    <location>
        <begin position="90"/>
        <end position="120"/>
    </location>
</feature>
<accession>A0A365YBN5</accession>
<feature type="transmembrane region" description="Helical" evidence="1">
    <location>
        <begin position="56"/>
        <end position="78"/>
    </location>
</feature>
<proteinExistence type="predicted"/>
<sequence length="238" mass="24652">MARNLGWRGIFFAGTITAMAGFVDGVGFIHLGGYFLSFMSGNSTRSSAALLTGDASGWSMAMGFVGSFVGGVVLATVLTARAARYRRPIVMYLSGALLVTAALLGSLGELGFGGACLLAASMGAVNVSYTRSGEVSLGLTYMTGTLVKLGQHLGGAILGLLTGSDRGVGRLLWVRYAVLWAMITLGSLAGVFSYLHLGLSSLWIAAGGMLLWATLALAAERRTGPEVQAPAPARREIH</sequence>
<evidence type="ECO:0000256" key="1">
    <source>
        <dbReference type="SAM" id="Phobius"/>
    </source>
</evidence>
<organism evidence="2 3">
    <name type="scientific">Glutamicibacter soli</name>
    <dbReference type="NCBI Taxonomy" id="453836"/>
    <lineage>
        <taxon>Bacteria</taxon>
        <taxon>Bacillati</taxon>
        <taxon>Actinomycetota</taxon>
        <taxon>Actinomycetes</taxon>
        <taxon>Micrococcales</taxon>
        <taxon>Micrococcaceae</taxon>
        <taxon>Glutamicibacter</taxon>
    </lineage>
</organism>
<dbReference type="Pfam" id="PF06912">
    <property type="entry name" value="DUF1275"/>
    <property type="match status" value="1"/>
</dbReference>
<dbReference type="RefSeq" id="WP_082344612.1">
    <property type="nucleotide sequence ID" value="NZ_POAF01000006.1"/>
</dbReference>
<evidence type="ECO:0000313" key="2">
    <source>
        <dbReference type="EMBL" id="RBM00086.1"/>
    </source>
</evidence>
<feature type="transmembrane region" description="Helical" evidence="1">
    <location>
        <begin position="140"/>
        <end position="161"/>
    </location>
</feature>
<reference evidence="2 3" key="1">
    <citation type="submission" date="2018-01" db="EMBL/GenBank/DDBJ databases">
        <title>Glutamicibacter soli strain NHPC-3 Whole genome sequence and assembly.</title>
        <authorList>
            <person name="Choudhury P."/>
            <person name="Gupta D."/>
            <person name="Sengupta K."/>
            <person name="Jawed A."/>
            <person name="Sultana N."/>
            <person name="Saha P."/>
        </authorList>
    </citation>
    <scope>NUCLEOTIDE SEQUENCE [LARGE SCALE GENOMIC DNA]</scope>
    <source>
        <strain evidence="2 3">NHPC-3</strain>
    </source>
</reference>
<gene>
    <name evidence="2" type="ORF">C1H84_13235</name>
</gene>
<keyword evidence="1" id="KW-0472">Membrane</keyword>
<feature type="transmembrane region" description="Helical" evidence="1">
    <location>
        <begin position="12"/>
        <end position="36"/>
    </location>
</feature>
<protein>
    <submittedName>
        <fullName evidence="2">DUF1275 domain-containing protein</fullName>
    </submittedName>
</protein>
<feature type="transmembrane region" description="Helical" evidence="1">
    <location>
        <begin position="173"/>
        <end position="195"/>
    </location>
</feature>
<keyword evidence="3" id="KW-1185">Reference proteome</keyword>
<name>A0A365YBN5_9MICC</name>
<feature type="transmembrane region" description="Helical" evidence="1">
    <location>
        <begin position="201"/>
        <end position="219"/>
    </location>
</feature>
<dbReference type="PANTHER" id="PTHR37314:SF4">
    <property type="entry name" value="UPF0700 TRANSMEMBRANE PROTEIN YOAK"/>
    <property type="match status" value="1"/>
</dbReference>
<dbReference type="Proteomes" id="UP000252167">
    <property type="component" value="Unassembled WGS sequence"/>
</dbReference>
<keyword evidence="1" id="KW-1133">Transmembrane helix</keyword>
<evidence type="ECO:0000313" key="3">
    <source>
        <dbReference type="Proteomes" id="UP000252167"/>
    </source>
</evidence>
<dbReference type="EMBL" id="POAF01000006">
    <property type="protein sequence ID" value="RBM00086.1"/>
    <property type="molecule type" value="Genomic_DNA"/>
</dbReference>
<dbReference type="InterPro" id="IPR010699">
    <property type="entry name" value="DUF1275"/>
</dbReference>
<dbReference type="PANTHER" id="PTHR37314">
    <property type="entry name" value="SLR0142 PROTEIN"/>
    <property type="match status" value="1"/>
</dbReference>
<keyword evidence="1" id="KW-0812">Transmembrane</keyword>
<comment type="caution">
    <text evidence="2">The sequence shown here is derived from an EMBL/GenBank/DDBJ whole genome shotgun (WGS) entry which is preliminary data.</text>
</comment>